<organism evidence="1 2">
    <name type="scientific">Tothia fuscella</name>
    <dbReference type="NCBI Taxonomy" id="1048955"/>
    <lineage>
        <taxon>Eukaryota</taxon>
        <taxon>Fungi</taxon>
        <taxon>Dikarya</taxon>
        <taxon>Ascomycota</taxon>
        <taxon>Pezizomycotina</taxon>
        <taxon>Dothideomycetes</taxon>
        <taxon>Pleosporomycetidae</taxon>
        <taxon>Venturiales</taxon>
        <taxon>Cylindrosympodiaceae</taxon>
        <taxon>Tothia</taxon>
    </lineage>
</organism>
<sequence>MKIAFSKAEEEIIRRYTPRWKEGDSTMTAGDLLRHLCQGTDLLQDEGDVDLESKNNALWLKYGRDLHLWLIDHNRRSANSRLKDPYLSTCLTLEQWEICKAFIEEEADQGRFHHANDILSNLQLHDPALNREIGPWFCPKSASRWIIYS</sequence>
<evidence type="ECO:0000313" key="2">
    <source>
        <dbReference type="Proteomes" id="UP000800235"/>
    </source>
</evidence>
<protein>
    <submittedName>
        <fullName evidence="1">Uncharacterized protein</fullName>
    </submittedName>
</protein>
<dbReference type="AlphaFoldDB" id="A0A9P4TY72"/>
<evidence type="ECO:0000313" key="1">
    <source>
        <dbReference type="EMBL" id="KAF2430280.1"/>
    </source>
</evidence>
<keyword evidence="2" id="KW-1185">Reference proteome</keyword>
<reference evidence="1" key="1">
    <citation type="journal article" date="2020" name="Stud. Mycol.">
        <title>101 Dothideomycetes genomes: a test case for predicting lifestyles and emergence of pathogens.</title>
        <authorList>
            <person name="Haridas S."/>
            <person name="Albert R."/>
            <person name="Binder M."/>
            <person name="Bloem J."/>
            <person name="Labutti K."/>
            <person name="Salamov A."/>
            <person name="Andreopoulos B."/>
            <person name="Baker S."/>
            <person name="Barry K."/>
            <person name="Bills G."/>
            <person name="Bluhm B."/>
            <person name="Cannon C."/>
            <person name="Castanera R."/>
            <person name="Culley D."/>
            <person name="Daum C."/>
            <person name="Ezra D."/>
            <person name="Gonzalez J."/>
            <person name="Henrissat B."/>
            <person name="Kuo A."/>
            <person name="Liang C."/>
            <person name="Lipzen A."/>
            <person name="Lutzoni F."/>
            <person name="Magnuson J."/>
            <person name="Mondo S."/>
            <person name="Nolan M."/>
            <person name="Ohm R."/>
            <person name="Pangilinan J."/>
            <person name="Park H.-J."/>
            <person name="Ramirez L."/>
            <person name="Alfaro M."/>
            <person name="Sun H."/>
            <person name="Tritt A."/>
            <person name="Yoshinaga Y."/>
            <person name="Zwiers L.-H."/>
            <person name="Turgeon B."/>
            <person name="Goodwin S."/>
            <person name="Spatafora J."/>
            <person name="Crous P."/>
            <person name="Grigoriev I."/>
        </authorList>
    </citation>
    <scope>NUCLEOTIDE SEQUENCE</scope>
    <source>
        <strain evidence="1">CBS 130266</strain>
    </source>
</reference>
<accession>A0A9P4TY72</accession>
<proteinExistence type="predicted"/>
<name>A0A9P4TY72_9PEZI</name>
<gene>
    <name evidence="1" type="ORF">EJ08DRAFT_661007</name>
</gene>
<dbReference type="Proteomes" id="UP000800235">
    <property type="component" value="Unassembled WGS sequence"/>
</dbReference>
<comment type="caution">
    <text evidence="1">The sequence shown here is derived from an EMBL/GenBank/DDBJ whole genome shotgun (WGS) entry which is preliminary data.</text>
</comment>
<dbReference type="EMBL" id="MU007040">
    <property type="protein sequence ID" value="KAF2430280.1"/>
    <property type="molecule type" value="Genomic_DNA"/>
</dbReference>